<feature type="domain" description="Cupin type-2" evidence="1">
    <location>
        <begin position="44"/>
        <end position="108"/>
    </location>
</feature>
<dbReference type="AlphaFoldDB" id="A0A940N388"/>
<organism evidence="2 3">
    <name type="scientific">Roseomonas indoligenes</name>
    <dbReference type="NCBI Taxonomy" id="2820811"/>
    <lineage>
        <taxon>Bacteria</taxon>
        <taxon>Pseudomonadati</taxon>
        <taxon>Pseudomonadota</taxon>
        <taxon>Alphaproteobacteria</taxon>
        <taxon>Acetobacterales</taxon>
        <taxon>Roseomonadaceae</taxon>
        <taxon>Roseomonas</taxon>
    </lineage>
</organism>
<evidence type="ECO:0000313" key="2">
    <source>
        <dbReference type="EMBL" id="MBP0495759.1"/>
    </source>
</evidence>
<dbReference type="InterPro" id="IPR013096">
    <property type="entry name" value="Cupin_2"/>
</dbReference>
<keyword evidence="3" id="KW-1185">Reference proteome</keyword>
<dbReference type="InterPro" id="IPR053146">
    <property type="entry name" value="QDO-like"/>
</dbReference>
<protein>
    <submittedName>
        <fullName evidence="2">Cupin domain-containing protein</fullName>
    </submittedName>
</protein>
<evidence type="ECO:0000259" key="1">
    <source>
        <dbReference type="Pfam" id="PF07883"/>
    </source>
</evidence>
<dbReference type="InterPro" id="IPR011051">
    <property type="entry name" value="RmlC_Cupin_sf"/>
</dbReference>
<name>A0A940N388_9PROT</name>
<dbReference type="Pfam" id="PF07883">
    <property type="entry name" value="Cupin_2"/>
    <property type="match status" value="1"/>
</dbReference>
<evidence type="ECO:0000313" key="3">
    <source>
        <dbReference type="Proteomes" id="UP000677537"/>
    </source>
</evidence>
<accession>A0A940N388</accession>
<dbReference type="PANTHER" id="PTHR36440">
    <property type="entry name" value="PUTATIVE (AFU_ORTHOLOGUE AFUA_8G07350)-RELATED"/>
    <property type="match status" value="1"/>
</dbReference>
<reference evidence="2" key="1">
    <citation type="submission" date="2021-03" db="EMBL/GenBank/DDBJ databases">
        <authorList>
            <person name="So Y."/>
        </authorList>
    </citation>
    <scope>NUCLEOTIDE SEQUENCE</scope>
    <source>
        <strain evidence="2">SG15</strain>
    </source>
</reference>
<dbReference type="Proteomes" id="UP000677537">
    <property type="component" value="Unassembled WGS sequence"/>
</dbReference>
<dbReference type="SUPFAM" id="SSF51182">
    <property type="entry name" value="RmlC-like cupins"/>
    <property type="match status" value="1"/>
</dbReference>
<dbReference type="RefSeq" id="WP_209376557.1">
    <property type="nucleotide sequence ID" value="NZ_JAGIZA010000021.1"/>
</dbReference>
<dbReference type="InterPro" id="IPR014710">
    <property type="entry name" value="RmlC-like_jellyroll"/>
</dbReference>
<dbReference type="PANTHER" id="PTHR36440:SF1">
    <property type="entry name" value="PUTATIVE (AFU_ORTHOLOGUE AFUA_8G07350)-RELATED"/>
    <property type="match status" value="1"/>
</dbReference>
<sequence length="156" mass="16855">MTEFDFLHDTAGGEPIRIPEIGLDLRIRLSARGNDGRLTVIETVYAAGSGLPLHRHPETEVHRITGGSFLFEVDGKRFDASTGDLVCIPGGAEHRFLNVTDSPASQLVLIMPGLDAAGFYTEFAGVMRGGTADPAVLATFEEYWGFELLGPPIRPD</sequence>
<dbReference type="Gene3D" id="2.60.120.10">
    <property type="entry name" value="Jelly Rolls"/>
    <property type="match status" value="1"/>
</dbReference>
<gene>
    <name evidence="2" type="ORF">J5Y10_23445</name>
</gene>
<comment type="caution">
    <text evidence="2">The sequence shown here is derived from an EMBL/GenBank/DDBJ whole genome shotgun (WGS) entry which is preliminary data.</text>
</comment>
<proteinExistence type="predicted"/>
<dbReference type="EMBL" id="JAGIZA010000021">
    <property type="protein sequence ID" value="MBP0495759.1"/>
    <property type="molecule type" value="Genomic_DNA"/>
</dbReference>